<organism evidence="8">
    <name type="scientific">uncultured Microbacterium sp</name>
    <dbReference type="NCBI Taxonomy" id="191216"/>
    <lineage>
        <taxon>Bacteria</taxon>
        <taxon>Bacillati</taxon>
        <taxon>Actinomycetota</taxon>
        <taxon>Actinomycetes</taxon>
        <taxon>Micrococcales</taxon>
        <taxon>Microbacteriaceae</taxon>
        <taxon>Microbacterium</taxon>
        <taxon>environmental samples</taxon>
    </lineage>
</organism>
<sequence>MTTDRPATDPRHARTATTQELRDAFLVDDLFVAGEARATHTAEDRMLIAGVVPTTGELALPDVDALGPDGYARREFGVINLGEPGEVLVGDEAHTLAHRDGLYVGRGAALRFRGEGARFYVVSALAHTDKPTVHIPFAESEPVMLGDEAGAGKRGLHRYVWGGGAVDSCQLQFGVTVLEHGAVWNTFPAHLHERRTEIYLYFELDPAAVVVHLMGEPAHTRHLIVRNEEAVIAPRWSIHSGAGTGRYAFVWAMAGDNRDYGDLAPVPVGELR</sequence>
<evidence type="ECO:0000256" key="2">
    <source>
        <dbReference type="ARBA" id="ARBA00001947"/>
    </source>
</evidence>
<dbReference type="EC" id="5.3.1.17" evidence="4"/>
<dbReference type="PANTHER" id="PTHR38461">
    <property type="entry name" value="4-DEOXY-L-THREO-5-HEXOSULOSE-URONATE KETOL-ISOMERASE"/>
    <property type="match status" value="1"/>
</dbReference>
<dbReference type="AlphaFoldDB" id="A0A1Y5P7Z8"/>
<gene>
    <name evidence="8" type="primary">kduI</name>
    <name evidence="8" type="ORF">MIPYR_40277</name>
</gene>
<evidence type="ECO:0000256" key="6">
    <source>
        <dbReference type="ARBA" id="ARBA00022833"/>
    </source>
</evidence>
<dbReference type="GO" id="GO:0008697">
    <property type="term" value="F:4-deoxy-L-threo-5-hexosulose-uronate ketol-isomerase activity"/>
    <property type="evidence" value="ECO:0007669"/>
    <property type="project" value="UniProtKB-EC"/>
</dbReference>
<dbReference type="InterPro" id="IPR027449">
    <property type="entry name" value="KduI_N"/>
</dbReference>
<comment type="cofactor">
    <cofactor evidence="2">
        <name>Zn(2+)</name>
        <dbReference type="ChEBI" id="CHEBI:29105"/>
    </cofactor>
</comment>
<dbReference type="GO" id="GO:0046872">
    <property type="term" value="F:metal ion binding"/>
    <property type="evidence" value="ECO:0007669"/>
    <property type="project" value="UniProtKB-KW"/>
</dbReference>
<dbReference type="NCBIfam" id="NF002091">
    <property type="entry name" value="PRK00924.1"/>
    <property type="match status" value="1"/>
</dbReference>
<keyword evidence="6" id="KW-0862">Zinc</keyword>
<dbReference type="SUPFAM" id="SSF51182">
    <property type="entry name" value="RmlC-like cupins"/>
    <property type="match status" value="1"/>
</dbReference>
<reference evidence="8" key="1">
    <citation type="submission" date="2016-03" db="EMBL/GenBank/DDBJ databases">
        <authorList>
            <person name="Ploux O."/>
        </authorList>
    </citation>
    <scope>NUCLEOTIDE SEQUENCE</scope>
    <source>
        <strain evidence="8">UC1</strain>
    </source>
</reference>
<dbReference type="InterPro" id="IPR021120">
    <property type="entry name" value="KduI/IolB_isomerase"/>
</dbReference>
<keyword evidence="7 8" id="KW-0413">Isomerase</keyword>
<evidence type="ECO:0000256" key="5">
    <source>
        <dbReference type="ARBA" id="ARBA00022723"/>
    </source>
</evidence>
<dbReference type="EMBL" id="FLQR01000008">
    <property type="protein sequence ID" value="SBS73630.1"/>
    <property type="molecule type" value="Genomic_DNA"/>
</dbReference>
<proteinExistence type="inferred from homology"/>
<dbReference type="GO" id="GO:0045490">
    <property type="term" value="P:pectin catabolic process"/>
    <property type="evidence" value="ECO:0007669"/>
    <property type="project" value="InterPro"/>
</dbReference>
<comment type="catalytic activity">
    <reaction evidence="1">
        <text>5-dehydro-4-deoxy-D-glucuronate = 3-deoxy-D-glycero-2,5-hexodiulosonate</text>
        <dbReference type="Rhea" id="RHEA:23896"/>
        <dbReference type="ChEBI" id="CHEBI:17117"/>
        <dbReference type="ChEBI" id="CHEBI:29071"/>
        <dbReference type="EC" id="5.3.1.17"/>
    </reaction>
</comment>
<evidence type="ECO:0000313" key="8">
    <source>
        <dbReference type="EMBL" id="SBS73630.1"/>
    </source>
</evidence>
<name>A0A1Y5P7Z8_9MICO</name>
<dbReference type="PANTHER" id="PTHR38461:SF1">
    <property type="entry name" value="4-DEOXY-L-THREO-5-HEXOSULOSE-URONATE KETOL-ISOMERASE"/>
    <property type="match status" value="1"/>
</dbReference>
<accession>A0A1Y5P7Z8</accession>
<dbReference type="Pfam" id="PF04962">
    <property type="entry name" value="KduI"/>
    <property type="match status" value="1"/>
</dbReference>
<keyword evidence="5" id="KW-0479">Metal-binding</keyword>
<dbReference type="CDD" id="cd20491">
    <property type="entry name" value="cupin_KduI_C"/>
    <property type="match status" value="1"/>
</dbReference>
<evidence type="ECO:0000256" key="4">
    <source>
        <dbReference type="ARBA" id="ARBA00012547"/>
    </source>
</evidence>
<evidence type="ECO:0000256" key="3">
    <source>
        <dbReference type="ARBA" id="ARBA00008086"/>
    </source>
</evidence>
<dbReference type="InterPro" id="IPR014710">
    <property type="entry name" value="RmlC-like_jellyroll"/>
</dbReference>
<dbReference type="GO" id="GO:0042840">
    <property type="term" value="P:D-glucuronate catabolic process"/>
    <property type="evidence" value="ECO:0007669"/>
    <property type="project" value="TreeGrafter"/>
</dbReference>
<evidence type="ECO:0000256" key="1">
    <source>
        <dbReference type="ARBA" id="ARBA00000552"/>
    </source>
</evidence>
<evidence type="ECO:0000256" key="7">
    <source>
        <dbReference type="ARBA" id="ARBA00023235"/>
    </source>
</evidence>
<dbReference type="CDD" id="cd20294">
    <property type="entry name" value="cupin_KduI_N"/>
    <property type="match status" value="1"/>
</dbReference>
<dbReference type="InterPro" id="IPR011051">
    <property type="entry name" value="RmlC_Cupin_sf"/>
</dbReference>
<protein>
    <recommendedName>
        <fullName evidence="4">5-dehydro-4-deoxy-D-glucuronate isomerase</fullName>
        <ecNumber evidence="4">5.3.1.17</ecNumber>
    </recommendedName>
</protein>
<dbReference type="GO" id="GO:0019698">
    <property type="term" value="P:D-galacturonate catabolic process"/>
    <property type="evidence" value="ECO:0007669"/>
    <property type="project" value="TreeGrafter"/>
</dbReference>
<dbReference type="RefSeq" id="WP_295576702.1">
    <property type="nucleotide sequence ID" value="NZ_FLQR01000008.1"/>
</dbReference>
<dbReference type="InterPro" id="IPR007045">
    <property type="entry name" value="KduI"/>
</dbReference>
<comment type="similarity">
    <text evidence="3">Belongs to the KduI family.</text>
</comment>
<dbReference type="Gene3D" id="2.60.120.520">
    <property type="entry name" value="pectin degrading enzyme 5-keto 4- deoxyuronate isomerase, domain 1"/>
    <property type="match status" value="1"/>
</dbReference>
<dbReference type="Gene3D" id="2.60.120.10">
    <property type="entry name" value="Jelly Rolls"/>
    <property type="match status" value="1"/>
</dbReference>